<dbReference type="EMBL" id="QNSB01000006">
    <property type="protein sequence ID" value="RBP71345.1"/>
    <property type="molecule type" value="Genomic_DNA"/>
</dbReference>
<keyword evidence="3 6" id="KW-0812">Transmembrane</keyword>
<organism evidence="8 9">
    <name type="scientific">Brevibacterium celere</name>
    <dbReference type="NCBI Taxonomy" id="225845"/>
    <lineage>
        <taxon>Bacteria</taxon>
        <taxon>Bacillati</taxon>
        <taxon>Actinomycetota</taxon>
        <taxon>Actinomycetes</taxon>
        <taxon>Micrococcales</taxon>
        <taxon>Brevibacteriaceae</taxon>
        <taxon>Brevibacterium</taxon>
    </lineage>
</organism>
<feature type="transmembrane region" description="Helical" evidence="6">
    <location>
        <begin position="334"/>
        <end position="352"/>
    </location>
</feature>
<dbReference type="AlphaFoldDB" id="A0A366IK99"/>
<evidence type="ECO:0000256" key="5">
    <source>
        <dbReference type="ARBA" id="ARBA00023136"/>
    </source>
</evidence>
<dbReference type="InterPro" id="IPR050382">
    <property type="entry name" value="MFS_Na/Anion_cotransporter"/>
</dbReference>
<feature type="transmembrane region" description="Helical" evidence="6">
    <location>
        <begin position="392"/>
        <end position="417"/>
    </location>
</feature>
<feature type="domain" description="Major facilitator superfamily (MFS) profile" evidence="7">
    <location>
        <begin position="71"/>
        <end position="481"/>
    </location>
</feature>
<keyword evidence="9" id="KW-1185">Reference proteome</keyword>
<evidence type="ECO:0000256" key="6">
    <source>
        <dbReference type="SAM" id="Phobius"/>
    </source>
</evidence>
<dbReference type="Pfam" id="PF07690">
    <property type="entry name" value="MFS_1"/>
    <property type="match status" value="1"/>
</dbReference>
<evidence type="ECO:0000256" key="1">
    <source>
        <dbReference type="ARBA" id="ARBA00004651"/>
    </source>
</evidence>
<dbReference type="CDD" id="cd17319">
    <property type="entry name" value="MFS_ExuT_GudP_like"/>
    <property type="match status" value="1"/>
</dbReference>
<dbReference type="Gene3D" id="1.20.1250.20">
    <property type="entry name" value="MFS general substrate transporter like domains"/>
    <property type="match status" value="2"/>
</dbReference>
<keyword evidence="4 6" id="KW-1133">Transmembrane helix</keyword>
<evidence type="ECO:0000256" key="2">
    <source>
        <dbReference type="ARBA" id="ARBA00022475"/>
    </source>
</evidence>
<feature type="transmembrane region" description="Helical" evidence="6">
    <location>
        <begin position="141"/>
        <end position="168"/>
    </location>
</feature>
<feature type="transmembrane region" description="Helical" evidence="6">
    <location>
        <begin position="104"/>
        <end position="129"/>
    </location>
</feature>
<dbReference type="PROSITE" id="PS50850">
    <property type="entry name" value="MFS"/>
    <property type="match status" value="1"/>
</dbReference>
<evidence type="ECO:0000256" key="4">
    <source>
        <dbReference type="ARBA" id="ARBA00022989"/>
    </source>
</evidence>
<feature type="transmembrane region" description="Helical" evidence="6">
    <location>
        <begin position="67"/>
        <end position="84"/>
    </location>
</feature>
<feature type="transmembrane region" description="Helical" evidence="6">
    <location>
        <begin position="429"/>
        <end position="449"/>
    </location>
</feature>
<feature type="transmembrane region" description="Helical" evidence="6">
    <location>
        <begin position="455"/>
        <end position="481"/>
    </location>
</feature>
<comment type="caution">
    <text evidence="8">The sequence shown here is derived from an EMBL/GenBank/DDBJ whole genome shotgun (WGS) entry which is preliminary data.</text>
</comment>
<dbReference type="PANTHER" id="PTHR11662:SF399">
    <property type="entry name" value="FI19708P1-RELATED"/>
    <property type="match status" value="1"/>
</dbReference>
<dbReference type="Proteomes" id="UP000253509">
    <property type="component" value="Unassembled WGS sequence"/>
</dbReference>
<name>A0A366IK99_9MICO</name>
<dbReference type="GO" id="GO:0022857">
    <property type="term" value="F:transmembrane transporter activity"/>
    <property type="evidence" value="ECO:0007669"/>
    <property type="project" value="InterPro"/>
</dbReference>
<evidence type="ECO:0000313" key="8">
    <source>
        <dbReference type="EMBL" id="RBP71345.1"/>
    </source>
</evidence>
<accession>A0A366IK99</accession>
<dbReference type="InterPro" id="IPR011701">
    <property type="entry name" value="MFS"/>
</dbReference>
<feature type="transmembrane region" description="Helical" evidence="6">
    <location>
        <begin position="293"/>
        <end position="314"/>
    </location>
</feature>
<dbReference type="InterPro" id="IPR000849">
    <property type="entry name" value="Sugar_P_transporter"/>
</dbReference>
<evidence type="ECO:0000256" key="3">
    <source>
        <dbReference type="ARBA" id="ARBA00022692"/>
    </source>
</evidence>
<proteinExistence type="predicted"/>
<protein>
    <submittedName>
        <fullName evidence="8">Sugar phosphate permease</fullName>
    </submittedName>
</protein>
<dbReference type="PIRSF" id="PIRSF002808">
    <property type="entry name" value="Hexose_phosphate_transp"/>
    <property type="match status" value="1"/>
</dbReference>
<sequence length="499" mass="53858">MKLGFRIVEDSTAVHSRGLNVETQSQPDDPGKPIDSEALATADRLTFTSQEVPESGVKPNRKGIGKLRWGIAVLLFFGVLINYIDRSSIAVAEGHIREDFGLSAAEMGVVLSSFGWSYVLMQIPAGLLLDKIGIKWVFRIATIMWSLSCFLTAIISGTGLLILARIVLGVAEAPIFPGAMKMTGYWFPRSERGTATAVFDSGQRLSNVIGFPLVAAAVVSFGWRGAFVAMGLLSLTYVIVFFWKYRDPKESYRKGLMKETELTYIREGGAQDEDAPRPNPLSNLGYILKQRKVWGMSIGLGCAGYTQWMLLTWLPGYLQTEMGMNIMSSGIFTALPWLIAVAVEFIFPGWLLDHLMRLGKSGTFVRKAFIIAGMLIAMTVMGAAFTDNVAWALFWITLGTCGITISFCVTNSLPALIAPEGGVGATGSVMNTVNNLIGTSAPIVTGFVVDITGGFNGAFIICGILLAIGIFFYTVVLGPIVQIPTAEERRAAKPAAAGT</sequence>
<dbReference type="GO" id="GO:0005886">
    <property type="term" value="C:plasma membrane"/>
    <property type="evidence" value="ECO:0007669"/>
    <property type="project" value="UniProtKB-SubCell"/>
</dbReference>
<dbReference type="InterPro" id="IPR036259">
    <property type="entry name" value="MFS_trans_sf"/>
</dbReference>
<keyword evidence="5 6" id="KW-0472">Membrane</keyword>
<dbReference type="SUPFAM" id="SSF103473">
    <property type="entry name" value="MFS general substrate transporter"/>
    <property type="match status" value="1"/>
</dbReference>
<feature type="transmembrane region" description="Helical" evidence="6">
    <location>
        <begin position="364"/>
        <end position="386"/>
    </location>
</feature>
<dbReference type="PANTHER" id="PTHR11662">
    <property type="entry name" value="SOLUTE CARRIER FAMILY 17"/>
    <property type="match status" value="1"/>
</dbReference>
<reference evidence="8 9" key="1">
    <citation type="submission" date="2018-06" db="EMBL/GenBank/DDBJ databases">
        <title>Freshwater and sediment microbial communities from various areas in North America, analyzing microbe dynamics in response to fracking.</title>
        <authorList>
            <person name="Lamendella R."/>
        </authorList>
    </citation>
    <scope>NUCLEOTIDE SEQUENCE [LARGE SCALE GENOMIC DNA]</scope>
    <source>
        <strain evidence="8 9">3b_TX</strain>
    </source>
</reference>
<feature type="transmembrane region" description="Helical" evidence="6">
    <location>
        <begin position="221"/>
        <end position="243"/>
    </location>
</feature>
<dbReference type="InterPro" id="IPR020846">
    <property type="entry name" value="MFS_dom"/>
</dbReference>
<evidence type="ECO:0000313" key="9">
    <source>
        <dbReference type="Proteomes" id="UP000253509"/>
    </source>
</evidence>
<comment type="subcellular location">
    <subcellularLocation>
        <location evidence="1">Cell membrane</location>
        <topology evidence="1">Multi-pass membrane protein</topology>
    </subcellularLocation>
</comment>
<gene>
    <name evidence="8" type="ORF">DFO65_106188</name>
</gene>
<keyword evidence="2" id="KW-1003">Cell membrane</keyword>
<evidence type="ECO:0000259" key="7">
    <source>
        <dbReference type="PROSITE" id="PS50850"/>
    </source>
</evidence>